<name>A0A3K0TEC4_SALER</name>
<dbReference type="Proteomes" id="UP000885336">
    <property type="component" value="Unassembled WGS sequence"/>
</dbReference>
<dbReference type="GO" id="GO:0016740">
    <property type="term" value="F:transferase activity"/>
    <property type="evidence" value="ECO:0007669"/>
    <property type="project" value="UniProtKB-KW"/>
</dbReference>
<gene>
    <name evidence="1" type="ORF">EE393_24310</name>
</gene>
<dbReference type="AlphaFoldDB" id="A0A3K0TEC4"/>
<organism evidence="1">
    <name type="scientific">Salmonella enterica</name>
    <name type="common">Salmonella choleraesuis</name>
    <dbReference type="NCBI Taxonomy" id="28901"/>
    <lineage>
        <taxon>Bacteria</taxon>
        <taxon>Pseudomonadati</taxon>
        <taxon>Pseudomonadota</taxon>
        <taxon>Gammaproteobacteria</taxon>
        <taxon>Enterobacterales</taxon>
        <taxon>Enterobacteriaceae</taxon>
        <taxon>Salmonella</taxon>
    </lineage>
</organism>
<proteinExistence type="predicted"/>
<dbReference type="EMBL" id="RNKS01000131">
    <property type="protein sequence ID" value="MGD31967.1"/>
    <property type="molecule type" value="Genomic_DNA"/>
</dbReference>
<feature type="non-terminal residue" evidence="1">
    <location>
        <position position="1"/>
    </location>
</feature>
<protein>
    <submittedName>
        <fullName evidence="1">UDP-glucose--glucosyl LPS a 1, 2-glucosyltransferase</fullName>
    </submittedName>
</protein>
<dbReference type="InterPro" id="IPR012477">
    <property type="entry name" value="Glyco_transf_52"/>
</dbReference>
<accession>A0A3K0TEC4</accession>
<dbReference type="Pfam" id="PF07922">
    <property type="entry name" value="Glyco_transf_52"/>
    <property type="match status" value="1"/>
</dbReference>
<keyword evidence="1" id="KW-0808">Transferase</keyword>
<sequence>RKLMGRKYHKDEILKLDAKHYTLFPNRTNIIKNTEGIILVHHNGLPDTNNGFKKVLLGTVYTDALKNKEDESVFLEHIQRFIKEEAVDIYIPHPRYDSHQFNGVLNVNSEMIAEDIILEYLEQGMALEIYGFNSTVQYNLNNISAIKNYKITSHFLKDSFNHGLGFDFNQVSV</sequence>
<reference evidence="1" key="1">
    <citation type="submission" date="2018-11" db="EMBL/GenBank/DDBJ databases">
        <authorList>
            <consortium name="PulseNet: The National Subtyping Network for Foodborne Disease Surveillance"/>
            <person name="Tarr C.L."/>
            <person name="Trees E."/>
            <person name="Katz L.S."/>
            <person name="Carleton-Romer H.A."/>
            <person name="Stroika S."/>
            <person name="Kucerova Z."/>
            <person name="Roache K.F."/>
            <person name="Sabol A.L."/>
            <person name="Besser J."/>
            <person name="Gerner-Smidt P."/>
        </authorList>
    </citation>
    <scope>NUCLEOTIDE SEQUENCE [LARGE SCALE GENOMIC DNA]</scope>
    <source>
        <strain evidence="1">PNUSAS058450</strain>
    </source>
</reference>
<comment type="caution">
    <text evidence="1">The sequence shown here is derived from an EMBL/GenBank/DDBJ whole genome shotgun (WGS) entry which is preliminary data.</text>
</comment>
<evidence type="ECO:0000313" key="1">
    <source>
        <dbReference type="EMBL" id="MGD31967.1"/>
    </source>
</evidence>